<keyword evidence="1" id="KW-0805">Transcription regulation</keyword>
<sequence>MPPHWRPGAAGLYCFDMDRKSARFHIGADDVSAIRFGVSPGHELAHAVRILLNPQRHPLQWGWLRSVKPSVPGPALDRLAAVVRREGYFPDFLTAAPSWDMTPRDEVERLRGVALDAVRFDLNKVLVRSEGRARDLVARMIERPGRTRDMLADAWEQVWEATMAPHWPQVRRLMGADIDLRMRRMGAGGVGAMVSTLHETVSWNRDTIEVALRLHDEDVRCEGSGVVLAPSVMGTARCAVLTEPPVQPSLFYPVDGLSETWIHGAAAEAALGELLGAGRARVLACLDGPRTTSETGQACAMAVSTASHHLAVLHRSGLVHARREGNRVLHTRTPLGEALLGRG</sequence>
<keyword evidence="2" id="KW-0238">DNA-binding</keyword>
<evidence type="ECO:0000256" key="2">
    <source>
        <dbReference type="ARBA" id="ARBA00023125"/>
    </source>
</evidence>
<feature type="domain" description="HTH arsR-type" evidence="4">
    <location>
        <begin position="270"/>
        <end position="340"/>
    </location>
</feature>
<dbReference type="InterPro" id="IPR045981">
    <property type="entry name" value="DUF5937"/>
</dbReference>
<evidence type="ECO:0000313" key="6">
    <source>
        <dbReference type="Proteomes" id="UP000184452"/>
    </source>
</evidence>
<dbReference type="SMART" id="SM00418">
    <property type="entry name" value="HTH_ARSR"/>
    <property type="match status" value="1"/>
</dbReference>
<dbReference type="InterPro" id="IPR001845">
    <property type="entry name" value="HTH_ArsR_DNA-bd_dom"/>
</dbReference>
<dbReference type="Proteomes" id="UP000184452">
    <property type="component" value="Unassembled WGS sequence"/>
</dbReference>
<dbReference type="InterPro" id="IPR051011">
    <property type="entry name" value="Metal_resp_trans_reg"/>
</dbReference>
<dbReference type="PANTHER" id="PTHR43132:SF6">
    <property type="entry name" value="HTH-TYPE TRANSCRIPTIONAL REPRESSOR CZRA"/>
    <property type="match status" value="1"/>
</dbReference>
<dbReference type="GO" id="GO:0003677">
    <property type="term" value="F:DNA binding"/>
    <property type="evidence" value="ECO:0007669"/>
    <property type="project" value="UniProtKB-KW"/>
</dbReference>
<dbReference type="GO" id="GO:0003700">
    <property type="term" value="F:DNA-binding transcription factor activity"/>
    <property type="evidence" value="ECO:0007669"/>
    <property type="project" value="InterPro"/>
</dbReference>
<keyword evidence="6" id="KW-1185">Reference proteome</keyword>
<dbReference type="CDD" id="cd00090">
    <property type="entry name" value="HTH_ARSR"/>
    <property type="match status" value="1"/>
</dbReference>
<evidence type="ECO:0000259" key="4">
    <source>
        <dbReference type="SMART" id="SM00418"/>
    </source>
</evidence>
<protein>
    <submittedName>
        <fullName evidence="5">Helix-turn-helix domain-containing protein</fullName>
    </submittedName>
</protein>
<dbReference type="InterPro" id="IPR036390">
    <property type="entry name" value="WH_DNA-bd_sf"/>
</dbReference>
<organism evidence="5 6">
    <name type="scientific">Nocardiopsis flavescens</name>
    <dbReference type="NCBI Taxonomy" id="758803"/>
    <lineage>
        <taxon>Bacteria</taxon>
        <taxon>Bacillati</taxon>
        <taxon>Actinomycetota</taxon>
        <taxon>Actinomycetes</taxon>
        <taxon>Streptosporangiales</taxon>
        <taxon>Nocardiopsidaceae</taxon>
        <taxon>Nocardiopsis</taxon>
    </lineage>
</organism>
<evidence type="ECO:0000256" key="1">
    <source>
        <dbReference type="ARBA" id="ARBA00023015"/>
    </source>
</evidence>
<proteinExistence type="predicted"/>
<dbReference type="AlphaFoldDB" id="A0A1M6HM24"/>
<gene>
    <name evidence="5" type="ORF">SAMN05421803_104226</name>
</gene>
<dbReference type="Gene3D" id="1.10.10.10">
    <property type="entry name" value="Winged helix-like DNA-binding domain superfamily/Winged helix DNA-binding domain"/>
    <property type="match status" value="1"/>
</dbReference>
<name>A0A1M6HM24_9ACTN</name>
<dbReference type="InterPro" id="IPR036388">
    <property type="entry name" value="WH-like_DNA-bd_sf"/>
</dbReference>
<keyword evidence="3" id="KW-0804">Transcription</keyword>
<evidence type="ECO:0000313" key="5">
    <source>
        <dbReference type="EMBL" id="SHJ23184.1"/>
    </source>
</evidence>
<dbReference type="SUPFAM" id="SSF46785">
    <property type="entry name" value="Winged helix' DNA-binding domain"/>
    <property type="match status" value="1"/>
</dbReference>
<dbReference type="EMBL" id="FQZK01000004">
    <property type="protein sequence ID" value="SHJ23184.1"/>
    <property type="molecule type" value="Genomic_DNA"/>
</dbReference>
<dbReference type="Pfam" id="PF12840">
    <property type="entry name" value="HTH_20"/>
    <property type="match status" value="1"/>
</dbReference>
<reference evidence="5 6" key="1">
    <citation type="submission" date="2016-11" db="EMBL/GenBank/DDBJ databases">
        <authorList>
            <person name="Jaros S."/>
            <person name="Januszkiewicz K."/>
            <person name="Wedrychowicz H."/>
        </authorList>
    </citation>
    <scope>NUCLEOTIDE SEQUENCE [LARGE SCALE GENOMIC DNA]</scope>
    <source>
        <strain evidence="5 6">CGMCC 4.5723</strain>
    </source>
</reference>
<accession>A0A1M6HM24</accession>
<evidence type="ECO:0000256" key="3">
    <source>
        <dbReference type="ARBA" id="ARBA00023163"/>
    </source>
</evidence>
<dbReference type="STRING" id="758803.SAMN05421803_104226"/>
<dbReference type="PANTHER" id="PTHR43132">
    <property type="entry name" value="ARSENICAL RESISTANCE OPERON REPRESSOR ARSR-RELATED"/>
    <property type="match status" value="1"/>
</dbReference>
<dbReference type="Pfam" id="PF19361">
    <property type="entry name" value="DUF5937"/>
    <property type="match status" value="1"/>
</dbReference>
<dbReference type="InterPro" id="IPR011991">
    <property type="entry name" value="ArsR-like_HTH"/>
</dbReference>